<evidence type="ECO:0000313" key="3">
    <source>
        <dbReference type="EMBL" id="REE97809.1"/>
    </source>
</evidence>
<dbReference type="NCBIfam" id="TIGR00996">
    <property type="entry name" value="Mtu_fam_mce"/>
    <property type="match status" value="1"/>
</dbReference>
<dbReference type="GO" id="GO:0005576">
    <property type="term" value="C:extracellular region"/>
    <property type="evidence" value="ECO:0007669"/>
    <property type="project" value="TreeGrafter"/>
</dbReference>
<accession>A0A3D9SPE8</accession>
<dbReference type="InterPro" id="IPR052336">
    <property type="entry name" value="MlaD_Phospholipid_Transporter"/>
</dbReference>
<evidence type="ECO:0000313" key="4">
    <source>
        <dbReference type="Proteomes" id="UP000256661"/>
    </source>
</evidence>
<gene>
    <name evidence="3" type="ORF">DFJ69_3284</name>
</gene>
<organism evidence="3 4">
    <name type="scientific">Thermomonospora umbrina</name>
    <dbReference type="NCBI Taxonomy" id="111806"/>
    <lineage>
        <taxon>Bacteria</taxon>
        <taxon>Bacillati</taxon>
        <taxon>Actinomycetota</taxon>
        <taxon>Actinomycetes</taxon>
        <taxon>Streptosporangiales</taxon>
        <taxon>Thermomonosporaceae</taxon>
        <taxon>Thermomonospora</taxon>
    </lineage>
</organism>
<reference evidence="3 4" key="1">
    <citation type="submission" date="2018-08" db="EMBL/GenBank/DDBJ databases">
        <title>Sequencing the genomes of 1000 actinobacteria strains.</title>
        <authorList>
            <person name="Klenk H.-P."/>
        </authorList>
    </citation>
    <scope>NUCLEOTIDE SEQUENCE [LARGE SCALE GENOMIC DNA]</scope>
    <source>
        <strain evidence="3 4">DSM 43927</strain>
    </source>
</reference>
<dbReference type="Proteomes" id="UP000256661">
    <property type="component" value="Unassembled WGS sequence"/>
</dbReference>
<dbReference type="InterPro" id="IPR003399">
    <property type="entry name" value="Mce/MlaD"/>
</dbReference>
<evidence type="ECO:0000259" key="2">
    <source>
        <dbReference type="Pfam" id="PF11887"/>
    </source>
</evidence>
<evidence type="ECO:0000259" key="1">
    <source>
        <dbReference type="Pfam" id="PF02470"/>
    </source>
</evidence>
<dbReference type="Pfam" id="PF11887">
    <property type="entry name" value="Mce4_CUP1"/>
    <property type="match status" value="1"/>
</dbReference>
<feature type="domain" description="Mammalian cell entry C-terminal" evidence="2">
    <location>
        <begin position="127"/>
        <end position="317"/>
    </location>
</feature>
<dbReference type="InterPro" id="IPR005693">
    <property type="entry name" value="Mce"/>
</dbReference>
<dbReference type="OrthoDB" id="5241191at2"/>
<proteinExistence type="predicted"/>
<dbReference type="PANTHER" id="PTHR33371">
    <property type="entry name" value="INTERMEMBRANE PHOSPHOLIPID TRANSPORT SYSTEM BINDING PROTEIN MLAD-RELATED"/>
    <property type="match status" value="1"/>
</dbReference>
<dbReference type="AlphaFoldDB" id="A0A3D9SPE8"/>
<dbReference type="RefSeq" id="WP_116023281.1">
    <property type="nucleotide sequence ID" value="NZ_QTTT01000001.1"/>
</dbReference>
<feature type="domain" description="Mce/MlaD" evidence="1">
    <location>
        <begin position="45"/>
        <end position="118"/>
    </location>
</feature>
<name>A0A3D9SPE8_9ACTN</name>
<dbReference type="InterPro" id="IPR024516">
    <property type="entry name" value="Mce_C"/>
</dbReference>
<protein>
    <submittedName>
        <fullName evidence="3">Phospholipid/cholesterol/gamma-HCH transport system substrate-binding protein</fullName>
    </submittedName>
</protein>
<dbReference type="PRINTS" id="PR01782">
    <property type="entry name" value="MCEVIRFACTOR"/>
</dbReference>
<sequence>MKRRRLFKPIRDRNPITVAIIGLLSFYLMAGAALKADSLPIIGGGTTYTADFTESAGLRPGNEVRVAGVKVGKITGVALDGPKVKVSFRVKDAWVGNASTAAISIKTVLGDKYLAVDPIGSGPQDPDKRIPASRTMAPYDVTKAFDDLSGAIIALDSTQLANSLQTLSTTFANTPPHVRQALTGVSALSKVIADRDDELARLLAGTNKLSGTLAGQNSQFESLLKDGNLLLAELRKRRDAIHGLLVGTQRLSVELTGLVKDNEERLAPALKDLEKVAALLERNRSSLNKALSMAGTYQRLVGNSLGNGRWMDGYLCGVVPKEYTAPNKGPSKGCMPPKGGGR</sequence>
<dbReference type="PANTHER" id="PTHR33371:SF18">
    <property type="entry name" value="MCE-FAMILY PROTEIN MCE3C"/>
    <property type="match status" value="1"/>
</dbReference>
<dbReference type="EMBL" id="QTTT01000001">
    <property type="protein sequence ID" value="REE97809.1"/>
    <property type="molecule type" value="Genomic_DNA"/>
</dbReference>
<dbReference type="Pfam" id="PF02470">
    <property type="entry name" value="MlaD"/>
    <property type="match status" value="1"/>
</dbReference>
<comment type="caution">
    <text evidence="3">The sequence shown here is derived from an EMBL/GenBank/DDBJ whole genome shotgun (WGS) entry which is preliminary data.</text>
</comment>
<keyword evidence="4" id="KW-1185">Reference proteome</keyword>